<feature type="domain" description="DUF4983" evidence="2">
    <location>
        <begin position="476"/>
        <end position="565"/>
    </location>
</feature>
<dbReference type="Proteomes" id="UP000245379">
    <property type="component" value="Unassembled WGS sequence"/>
</dbReference>
<feature type="signal peptide" evidence="1">
    <location>
        <begin position="1"/>
        <end position="24"/>
    </location>
</feature>
<protein>
    <recommendedName>
        <fullName evidence="2">DUF4983 domain-containing protein</fullName>
    </recommendedName>
</protein>
<keyword evidence="1" id="KW-0732">Signal</keyword>
<dbReference type="InterPro" id="IPR032309">
    <property type="entry name" value="DUF4983"/>
</dbReference>
<dbReference type="InterPro" id="IPR013320">
    <property type="entry name" value="ConA-like_dom_sf"/>
</dbReference>
<dbReference type="InterPro" id="IPR002591">
    <property type="entry name" value="Phosphodiest/P_Trfase"/>
</dbReference>
<evidence type="ECO:0000313" key="4">
    <source>
        <dbReference type="Proteomes" id="UP000245379"/>
    </source>
</evidence>
<dbReference type="Pfam" id="PF16356">
    <property type="entry name" value="DUF4983"/>
    <property type="match status" value="1"/>
</dbReference>
<comment type="caution">
    <text evidence="3">The sequence shown here is derived from an EMBL/GenBank/DDBJ whole genome shotgun (WGS) entry which is preliminary data.</text>
</comment>
<dbReference type="OrthoDB" id="279982at2"/>
<dbReference type="Pfam" id="PF13385">
    <property type="entry name" value="Laminin_G_3"/>
    <property type="match status" value="1"/>
</dbReference>
<dbReference type="GO" id="GO:0005975">
    <property type="term" value="P:carbohydrate metabolic process"/>
    <property type="evidence" value="ECO:0007669"/>
    <property type="project" value="UniProtKB-ARBA"/>
</dbReference>
<sequence length="567" mass="62972">MSMMKKYKLLIGLIATIITTAIFSCNKDFDRTIGEKNATDTTTVKFGNRKVLYLIVDGARGQSVLDANTPNIDAILPNSIYSWVGLSDPASTANATNWANMLTGVKKEKHKVTSDALTNNDLQNYPIIFKRIKETSAKSKIVTYTSSAVFKSLTTGADVSNLLAADDDVKAAVINNVTSDTASVVVGHFTGVNVAGAASGYDVSFPAYKTAIEKFDTTVGEILTALKKRPNYNNEQWLVVIASSAGGQFTLPANADDQTIFSQPKANSFIIYYSPTYKKRIITKPFTGNRYLGKTIRFKGQNVRAQVDAVDASVYNIDDTTKMTIELKVKKNEDKFFWPSVLGKRNEWSSGHPSVGWVIYLEDAYWYFEWRGTKDGDYRQCRGANIDKGKWANLTVKIEVRNGQRFVRTYTNGVFNNELEITGSGSLANSNPLKLGYLNGNGHGEPDVYVSDIRYFKFSVPDGTIANYACQTSIDQSHPYFNFLVGYWPATDGNGNIMADLSSQAHDFKFQGTYTWENFNDLICPPAPETLAVFVPQTSDIPAQIINWLKIPNKQTWALDGRVWLDQ</sequence>
<dbReference type="InterPro" id="IPR017850">
    <property type="entry name" value="Alkaline_phosphatase_core_sf"/>
</dbReference>
<reference evidence="3 4" key="1">
    <citation type="submission" date="2018-05" db="EMBL/GenBank/DDBJ databases">
        <title>Pedobacter paludis sp. nov., isolated from wetland soil.</title>
        <authorList>
            <person name="Zhang Y."/>
            <person name="Wang G."/>
        </authorList>
    </citation>
    <scope>NUCLEOTIDE SEQUENCE [LARGE SCALE GENOMIC DNA]</scope>
    <source>
        <strain evidence="3 4">KCTC22721</strain>
    </source>
</reference>
<evidence type="ECO:0000256" key="1">
    <source>
        <dbReference type="SAM" id="SignalP"/>
    </source>
</evidence>
<dbReference type="PROSITE" id="PS51257">
    <property type="entry name" value="PROKAR_LIPOPROTEIN"/>
    <property type="match status" value="1"/>
</dbReference>
<dbReference type="Gene3D" id="2.60.120.200">
    <property type="match status" value="1"/>
</dbReference>
<dbReference type="EMBL" id="QGNZ01000003">
    <property type="protein sequence ID" value="PWS27080.1"/>
    <property type="molecule type" value="Genomic_DNA"/>
</dbReference>
<organism evidence="3 4">
    <name type="scientific">Pedobacter yonginense</name>
    <dbReference type="NCBI Taxonomy" id="651869"/>
    <lineage>
        <taxon>Bacteria</taxon>
        <taxon>Pseudomonadati</taxon>
        <taxon>Bacteroidota</taxon>
        <taxon>Sphingobacteriia</taxon>
        <taxon>Sphingobacteriales</taxon>
        <taxon>Sphingobacteriaceae</taxon>
        <taxon>Pedobacter</taxon>
    </lineage>
</organism>
<dbReference type="SUPFAM" id="SSF49899">
    <property type="entry name" value="Concanavalin A-like lectins/glucanases"/>
    <property type="match status" value="1"/>
</dbReference>
<dbReference type="Gene3D" id="3.40.720.10">
    <property type="entry name" value="Alkaline Phosphatase, subunit A"/>
    <property type="match status" value="1"/>
</dbReference>
<name>A0A317EJS5_9SPHI</name>
<evidence type="ECO:0000259" key="2">
    <source>
        <dbReference type="Pfam" id="PF16356"/>
    </source>
</evidence>
<dbReference type="Pfam" id="PF01663">
    <property type="entry name" value="Phosphodiest"/>
    <property type="match status" value="1"/>
</dbReference>
<gene>
    <name evidence="3" type="ORF">DHW03_13810</name>
</gene>
<proteinExistence type="predicted"/>
<dbReference type="SUPFAM" id="SSF53649">
    <property type="entry name" value="Alkaline phosphatase-like"/>
    <property type="match status" value="1"/>
</dbReference>
<accession>A0A317EJS5</accession>
<feature type="chain" id="PRO_5016353451" description="DUF4983 domain-containing protein" evidence="1">
    <location>
        <begin position="25"/>
        <end position="567"/>
    </location>
</feature>
<dbReference type="AlphaFoldDB" id="A0A317EJS5"/>
<evidence type="ECO:0000313" key="3">
    <source>
        <dbReference type="EMBL" id="PWS27080.1"/>
    </source>
</evidence>
<dbReference type="GO" id="GO:0004553">
    <property type="term" value="F:hydrolase activity, hydrolyzing O-glycosyl compounds"/>
    <property type="evidence" value="ECO:0007669"/>
    <property type="project" value="UniProtKB-ARBA"/>
</dbReference>
<keyword evidence="4" id="KW-1185">Reference proteome</keyword>